<evidence type="ECO:0000313" key="1">
    <source>
        <dbReference type="EMBL" id="SSY70424.1"/>
    </source>
</evidence>
<organism evidence="1 2">
    <name type="scientific">Alysiella crassa</name>
    <dbReference type="NCBI Taxonomy" id="153491"/>
    <lineage>
        <taxon>Bacteria</taxon>
        <taxon>Pseudomonadati</taxon>
        <taxon>Pseudomonadota</taxon>
        <taxon>Betaproteobacteria</taxon>
        <taxon>Neisseriales</taxon>
        <taxon>Neisseriaceae</taxon>
        <taxon>Alysiella</taxon>
    </lineage>
</organism>
<sequence>MILPILTILIPFTTKDNQGKILIANVDISKAKWVNKGNGVFQAADQKWQLKLIGTDWEITGMNGSSLKSKIIVKDAALTATAFGLTLPKAASASSRSVSANEHAFLTNSISAANNLISAMSNLGKSGSLNLIFRLPKHYAPPSSSSYTSYKSSTQARTVAVRLPEMSSSQRCTNAWCNAAELSIAEDWSSTSSSKIST</sequence>
<accession>A0A376BMH6</accession>
<reference evidence="1 2" key="1">
    <citation type="submission" date="2018-06" db="EMBL/GenBank/DDBJ databases">
        <authorList>
            <consortium name="Pathogen Informatics"/>
            <person name="Doyle S."/>
        </authorList>
    </citation>
    <scope>NUCLEOTIDE SEQUENCE [LARGE SCALE GENOMIC DNA]</scope>
    <source>
        <strain evidence="1 2">NCTC10283</strain>
    </source>
</reference>
<keyword evidence="2" id="KW-1185">Reference proteome</keyword>
<dbReference type="Proteomes" id="UP000254209">
    <property type="component" value="Unassembled WGS sequence"/>
</dbReference>
<name>A0A376BMH6_9NEIS</name>
<dbReference type="EMBL" id="UFSO01000002">
    <property type="protein sequence ID" value="SSY70424.1"/>
    <property type="molecule type" value="Genomic_DNA"/>
</dbReference>
<dbReference type="STRING" id="1120980.GCA_000745955_00831"/>
<dbReference type="AlphaFoldDB" id="A0A376BMH6"/>
<protein>
    <submittedName>
        <fullName evidence="1">Uncharacterized protein</fullName>
    </submittedName>
</protein>
<gene>
    <name evidence="1" type="ORF">NCTC10283_00514</name>
</gene>
<evidence type="ECO:0000313" key="2">
    <source>
        <dbReference type="Proteomes" id="UP000254209"/>
    </source>
</evidence>
<proteinExistence type="predicted"/>